<dbReference type="AlphaFoldDB" id="A0A0J6GFR8"/>
<dbReference type="InterPro" id="IPR002347">
    <property type="entry name" value="SDR_fam"/>
</dbReference>
<dbReference type="Proteomes" id="UP000183613">
    <property type="component" value="Unassembled WGS sequence"/>
</dbReference>
<comment type="similarity">
    <text evidence="1">Belongs to the short-chain dehydrogenases/reductases (SDR) family.</text>
</comment>
<dbReference type="InterPro" id="IPR036291">
    <property type="entry name" value="NAD(P)-bd_dom_sf"/>
</dbReference>
<keyword evidence="4" id="KW-1185">Reference proteome</keyword>
<dbReference type="CDD" id="cd05233">
    <property type="entry name" value="SDR_c"/>
    <property type="match status" value="1"/>
</dbReference>
<evidence type="ECO:0000256" key="1">
    <source>
        <dbReference type="ARBA" id="ARBA00006484"/>
    </source>
</evidence>
<dbReference type="PROSITE" id="PS00061">
    <property type="entry name" value="ADH_SHORT"/>
    <property type="match status" value="1"/>
</dbReference>
<dbReference type="PATRIC" id="fig|882211.3.peg.677"/>
<reference evidence="3" key="1">
    <citation type="submission" date="2016-10" db="EMBL/GenBank/DDBJ databases">
        <authorList>
            <person name="Varghese N."/>
            <person name="Submissions S."/>
        </authorList>
    </citation>
    <scope>NUCLEOTIDE SEQUENCE [LARGE SCALE GENOMIC DNA]</scope>
    <source>
        <strain evidence="3">LMG 25555</strain>
    </source>
</reference>
<dbReference type="PANTHER" id="PTHR42760">
    <property type="entry name" value="SHORT-CHAIN DEHYDROGENASES/REDUCTASES FAMILY MEMBER"/>
    <property type="match status" value="1"/>
</dbReference>
<protein>
    <submittedName>
        <fullName evidence="3">NAD(P)-dependent dehydrogenase, short-chain alcohol dehydrogenase family</fullName>
    </submittedName>
</protein>
<organism evidence="3 4">
    <name type="scientific">Pseudomonas deceptionensis</name>
    <dbReference type="NCBI Taxonomy" id="882211"/>
    <lineage>
        <taxon>Bacteria</taxon>
        <taxon>Pseudomonadati</taxon>
        <taxon>Pseudomonadota</taxon>
        <taxon>Gammaproteobacteria</taxon>
        <taxon>Pseudomonadales</taxon>
        <taxon>Pseudomonadaceae</taxon>
        <taxon>Pseudomonas</taxon>
    </lineage>
</organism>
<dbReference type="EMBL" id="FNUD01000002">
    <property type="protein sequence ID" value="SEE83729.1"/>
    <property type="molecule type" value="Genomic_DNA"/>
</dbReference>
<dbReference type="NCBIfam" id="NF005559">
    <property type="entry name" value="PRK07231.1"/>
    <property type="match status" value="1"/>
</dbReference>
<dbReference type="FunFam" id="3.40.50.720:FF:000084">
    <property type="entry name" value="Short-chain dehydrogenase reductase"/>
    <property type="match status" value="1"/>
</dbReference>
<dbReference type="PANTHER" id="PTHR42760:SF133">
    <property type="entry name" value="3-OXOACYL-[ACYL-CARRIER-PROTEIN] REDUCTASE"/>
    <property type="match status" value="1"/>
</dbReference>
<evidence type="ECO:0000256" key="2">
    <source>
        <dbReference type="ARBA" id="ARBA00023002"/>
    </source>
</evidence>
<gene>
    <name evidence="3" type="ORF">SAMN04489800_2379</name>
</gene>
<dbReference type="OrthoDB" id="9803628at2"/>
<accession>A0A0J6GFR8</accession>
<name>A0A0J6GFR8_PSEDM</name>
<keyword evidence="2" id="KW-0560">Oxidoreductase</keyword>
<dbReference type="Gene3D" id="3.40.50.720">
    <property type="entry name" value="NAD(P)-binding Rossmann-like Domain"/>
    <property type="match status" value="1"/>
</dbReference>
<dbReference type="RefSeq" id="WP_048358576.1">
    <property type="nucleotide sequence ID" value="NZ_FNUD01000002.1"/>
</dbReference>
<sequence length="246" mass="26477">MNKLVVITGGNSGIGEACAWRFAREGYEVIICSRREAKNQELCESLHAMGARAHGYAVDMRDSVALSAVFQEIKANHPPVDCLINSMGIEGSSFTLTEDYADDIFDDVMATNVKAPWLCMKAVLPRMRELGRGSIVNVASLAGLRASVTGGTAYTASKHALVGMTRAAAREYAPFGVRINAVCPGFVKTPMLEDIFGQELEQAASTYPLNRICEKEEVANTIYWLASDEASYVTGIAMPVDGGLVA</sequence>
<dbReference type="SUPFAM" id="SSF51735">
    <property type="entry name" value="NAD(P)-binding Rossmann-fold domains"/>
    <property type="match status" value="1"/>
</dbReference>
<dbReference type="PRINTS" id="PR00080">
    <property type="entry name" value="SDRFAMILY"/>
</dbReference>
<evidence type="ECO:0000313" key="3">
    <source>
        <dbReference type="EMBL" id="SEE83729.1"/>
    </source>
</evidence>
<dbReference type="InterPro" id="IPR020904">
    <property type="entry name" value="Sc_DH/Rdtase_CS"/>
</dbReference>
<comment type="caution">
    <text evidence="3">The sequence shown here is derived from an EMBL/GenBank/DDBJ whole genome shotgun (WGS) entry which is preliminary data.</text>
</comment>
<dbReference type="Pfam" id="PF13561">
    <property type="entry name" value="adh_short_C2"/>
    <property type="match status" value="1"/>
</dbReference>
<evidence type="ECO:0000313" key="4">
    <source>
        <dbReference type="Proteomes" id="UP000183613"/>
    </source>
</evidence>
<proteinExistence type="inferred from homology"/>
<dbReference type="GO" id="GO:0016616">
    <property type="term" value="F:oxidoreductase activity, acting on the CH-OH group of donors, NAD or NADP as acceptor"/>
    <property type="evidence" value="ECO:0007669"/>
    <property type="project" value="TreeGrafter"/>
</dbReference>
<dbReference type="PRINTS" id="PR00081">
    <property type="entry name" value="GDHRDH"/>
</dbReference>